<dbReference type="HOGENOM" id="CLU_1697064_0_0_1"/>
<reference evidence="3" key="1">
    <citation type="submission" date="2011-07" db="EMBL/GenBank/DDBJ databases">
        <authorList>
            <consortium name="Caenorhabditis brenneri Sequencing and Analysis Consortium"/>
            <person name="Wilson R.K."/>
        </authorList>
    </citation>
    <scope>NUCLEOTIDE SEQUENCE [LARGE SCALE GENOMIC DNA]</scope>
    <source>
        <strain evidence="3">PB2801</strain>
    </source>
</reference>
<feature type="region of interest" description="Disordered" evidence="1">
    <location>
        <begin position="1"/>
        <end position="36"/>
    </location>
</feature>
<dbReference type="InParanoid" id="G0N1J5"/>
<evidence type="ECO:0000313" key="2">
    <source>
        <dbReference type="EMBL" id="EGT50140.1"/>
    </source>
</evidence>
<organism evidence="3">
    <name type="scientific">Caenorhabditis brenneri</name>
    <name type="common">Nematode worm</name>
    <dbReference type="NCBI Taxonomy" id="135651"/>
    <lineage>
        <taxon>Eukaryota</taxon>
        <taxon>Metazoa</taxon>
        <taxon>Ecdysozoa</taxon>
        <taxon>Nematoda</taxon>
        <taxon>Chromadorea</taxon>
        <taxon>Rhabditida</taxon>
        <taxon>Rhabditina</taxon>
        <taxon>Rhabditomorpha</taxon>
        <taxon>Rhabditoidea</taxon>
        <taxon>Rhabditidae</taxon>
        <taxon>Peloderinae</taxon>
        <taxon>Caenorhabditis</taxon>
    </lineage>
</organism>
<dbReference type="AlphaFoldDB" id="G0N1J5"/>
<accession>G0N1J5</accession>
<gene>
    <name evidence="2" type="ORF">CAEBREN_14829</name>
</gene>
<keyword evidence="3" id="KW-1185">Reference proteome</keyword>
<evidence type="ECO:0000256" key="1">
    <source>
        <dbReference type="SAM" id="MobiDB-lite"/>
    </source>
</evidence>
<sequence length="155" mass="17241">MPSTQKSPEPHHKKESSLSLKASDQSTQCRVCTHQKDQENISKKNAQDLIKSHVTFASGGSIASASGERTPQLQHNKQMAAAKKAFVGMKLFVSGECKPQQNEKYRTSVEYNGNFTSKLNRALEMFSSGLSAMLLPPVEWQSFVKLVRQCPTRNL</sequence>
<dbReference type="Proteomes" id="UP000008068">
    <property type="component" value="Unassembled WGS sequence"/>
</dbReference>
<proteinExistence type="predicted"/>
<name>G0N1J5_CAEBE</name>
<protein>
    <submittedName>
        <fullName evidence="2">Uncharacterized protein</fullName>
    </submittedName>
</protein>
<dbReference type="EMBL" id="GL379827">
    <property type="protein sequence ID" value="EGT50140.1"/>
    <property type="molecule type" value="Genomic_DNA"/>
</dbReference>
<feature type="compositionally biased region" description="Polar residues" evidence="1">
    <location>
        <begin position="17"/>
        <end position="30"/>
    </location>
</feature>
<evidence type="ECO:0000313" key="3">
    <source>
        <dbReference type="Proteomes" id="UP000008068"/>
    </source>
</evidence>